<protein>
    <recommendedName>
        <fullName evidence="2">WH2 domain-containing protein</fullName>
    </recommendedName>
</protein>
<dbReference type="PANTHER" id="PTHR21557:SF2">
    <property type="entry name" value="CORDON-BLEU PROTEIN-LIKE 1"/>
    <property type="match status" value="1"/>
</dbReference>
<evidence type="ECO:0000256" key="1">
    <source>
        <dbReference type="SAM" id="MobiDB-lite"/>
    </source>
</evidence>
<feature type="region of interest" description="Disordered" evidence="1">
    <location>
        <begin position="457"/>
        <end position="495"/>
    </location>
</feature>
<feature type="region of interest" description="Disordered" evidence="1">
    <location>
        <begin position="661"/>
        <end position="695"/>
    </location>
</feature>
<accession>A0A9P0AB45</accession>
<feature type="compositionally biased region" description="Polar residues" evidence="1">
    <location>
        <begin position="681"/>
        <end position="693"/>
    </location>
</feature>
<proteinExistence type="predicted"/>
<feature type="region of interest" description="Disordered" evidence="1">
    <location>
        <begin position="362"/>
        <end position="422"/>
    </location>
</feature>
<dbReference type="InterPro" id="IPR039895">
    <property type="entry name" value="COBL-like"/>
</dbReference>
<feature type="compositionally biased region" description="Polar residues" evidence="1">
    <location>
        <begin position="661"/>
        <end position="671"/>
    </location>
</feature>
<feature type="compositionally biased region" description="Low complexity" evidence="1">
    <location>
        <begin position="398"/>
        <end position="411"/>
    </location>
</feature>
<feature type="compositionally biased region" description="Polar residues" evidence="1">
    <location>
        <begin position="382"/>
        <end position="393"/>
    </location>
</feature>
<feature type="compositionally biased region" description="Polar residues" evidence="1">
    <location>
        <begin position="509"/>
        <end position="524"/>
    </location>
</feature>
<feature type="compositionally biased region" description="Polar residues" evidence="1">
    <location>
        <begin position="211"/>
        <end position="225"/>
    </location>
</feature>
<feature type="domain" description="WH2" evidence="2">
    <location>
        <begin position="1159"/>
        <end position="1179"/>
    </location>
</feature>
<dbReference type="KEGG" id="btab:109037564"/>
<feature type="region of interest" description="Disordered" evidence="1">
    <location>
        <begin position="936"/>
        <end position="966"/>
    </location>
</feature>
<evidence type="ECO:0000259" key="2">
    <source>
        <dbReference type="PROSITE" id="PS51082"/>
    </source>
</evidence>
<feature type="region of interest" description="Disordered" evidence="1">
    <location>
        <begin position="211"/>
        <end position="293"/>
    </location>
</feature>
<feature type="compositionally biased region" description="Polar residues" evidence="1">
    <location>
        <begin position="482"/>
        <end position="494"/>
    </location>
</feature>
<gene>
    <name evidence="3" type="ORF">BEMITA_LOCUS6965</name>
</gene>
<keyword evidence="4" id="KW-1185">Reference proteome</keyword>
<dbReference type="EMBL" id="OU963865">
    <property type="protein sequence ID" value="CAH0388014.1"/>
    <property type="molecule type" value="Genomic_DNA"/>
</dbReference>
<dbReference type="Proteomes" id="UP001152759">
    <property type="component" value="Chromosome 4"/>
</dbReference>
<dbReference type="Gene3D" id="3.10.20.90">
    <property type="entry name" value="Phosphatidylinositol 3-kinase Catalytic Subunit, Chain A, domain 1"/>
    <property type="match status" value="1"/>
</dbReference>
<evidence type="ECO:0000313" key="4">
    <source>
        <dbReference type="Proteomes" id="UP001152759"/>
    </source>
</evidence>
<feature type="compositionally biased region" description="Polar residues" evidence="1">
    <location>
        <begin position="457"/>
        <end position="467"/>
    </location>
</feature>
<dbReference type="PROSITE" id="PS51082">
    <property type="entry name" value="WH2"/>
    <property type="match status" value="1"/>
</dbReference>
<sequence>MSPPGLGIKNTAADPLKGLVNLNVVLPCGRDILMTFRKSLPMMDLLVQIATTHKISPGSHVIHVTGMNGTVPYKPSTPVGELGKCTLNIVPKNQISSANAQKLKLVNAPFEQTFRLQVFLPRNQLYVTRISPKIKLADILTHVCLEKNLDPSKYSIRHPNNLGEVLDTNLCLVDYKLTQVALVSNPSRSVSMSSINVAQLKSPDRQINYNRTQSLNSSAQNISETNRSEKSLQPTPVVIPTRPPKKRRPAPKPPQTSNQKVAPAQVDVSGDSDATVISHSRNSSDSSGYHETSVLGESPDIDYCFSESLSCQNKLNGCPEVSQYQTMPNLSRSLSNLTAVGSNLNKAPSIISHSVSTTCLPSAARRKKKAPSPPPKFLLKSTINEETSSSCSRPETESISSLCASSIPSDSEPSTPLGERSASQNCLNVVDVHEAKAATLPANTKLPEVECVPQVAEGSSSMGNVAGSSFEEEKEERDCFSKASNLSDSSQSEMKMNDEEIDRIFNSATHGHESSTNTPPSSLGPSPKNDHLKERLSSPIDDQDTKPDMNNLESSSSGDGTPHNDMTHDENSDLGSQKYEANTQKQQMKTSEVLCVSGRVDDDSVRESSCSFSLAMPKSLSDVSSENSGTPSGFVVEESKASTKDNLSVNPIASTNVGKVEKTSPTINGRGNSAVDPKGTAGSTAQRKNSGSKSPVIEELKATITDQNFQAKKFQPFKQPELKRSNSVLDNFKISAYHTIKKPIHILSDSLESSSFNDPYKESNVKKSMSIIYDQSAIFGRPLKPVQRSTSHVSLSTIGASDLAFKSNLPTFKNLKSKVVSNGNLAASNENILKYCSASNLRKISSEISLNEENCSTSWGAWKNRSPFKNPSGIEADSGLQSLQVMKTILPKLHRSCSNLSENRESESDLQEPITRESESNTFKVPYPVPKVTKLSSPKFVDPPPSRLRSYGDSRKNLFSGSSDKEPICEVDETSRKEEVEETNRISRIPTVKSVELKKNVSRFSMPSVVPDYNLVSLASYNRFDRPKNVNRYSSSNERVNGTGLSEIKEQPRPVYPYERSFSKENSTFSENHLKNSQKSNQLRSVILDERKAAVRDSRLSSGGAVDKIADAKRDFEKRDSNISKKFVGVPSPPPAFVMPKLKPASRREINVPKRDINPKDVLLDSIRSFGGIANLKKTGNVV</sequence>
<feature type="region of interest" description="Disordered" evidence="1">
    <location>
        <begin position="897"/>
        <end position="920"/>
    </location>
</feature>
<dbReference type="AlphaFoldDB" id="A0A9P0AB45"/>
<dbReference type="PANTHER" id="PTHR21557">
    <property type="entry name" value="CORDON-BLEU"/>
    <property type="match status" value="1"/>
</dbReference>
<feature type="compositionally biased region" description="Polar residues" evidence="1">
    <location>
        <begin position="573"/>
        <end position="590"/>
    </location>
</feature>
<organism evidence="3 4">
    <name type="scientific">Bemisia tabaci</name>
    <name type="common">Sweetpotato whitefly</name>
    <name type="synonym">Aleurodes tabaci</name>
    <dbReference type="NCBI Taxonomy" id="7038"/>
    <lineage>
        <taxon>Eukaryota</taxon>
        <taxon>Metazoa</taxon>
        <taxon>Ecdysozoa</taxon>
        <taxon>Arthropoda</taxon>
        <taxon>Hexapoda</taxon>
        <taxon>Insecta</taxon>
        <taxon>Pterygota</taxon>
        <taxon>Neoptera</taxon>
        <taxon>Paraneoptera</taxon>
        <taxon>Hemiptera</taxon>
        <taxon>Sternorrhyncha</taxon>
        <taxon>Aleyrodoidea</taxon>
        <taxon>Aleyrodidae</taxon>
        <taxon>Aleyrodinae</taxon>
        <taxon>Bemisia</taxon>
    </lineage>
</organism>
<dbReference type="GO" id="GO:0003785">
    <property type="term" value="F:actin monomer binding"/>
    <property type="evidence" value="ECO:0007669"/>
    <property type="project" value="InterPro"/>
</dbReference>
<dbReference type="InterPro" id="IPR003124">
    <property type="entry name" value="WH2_dom"/>
</dbReference>
<feature type="compositionally biased region" description="Polar residues" evidence="1">
    <location>
        <begin position="275"/>
        <end position="290"/>
    </location>
</feature>
<evidence type="ECO:0000313" key="3">
    <source>
        <dbReference type="EMBL" id="CAH0388014.1"/>
    </source>
</evidence>
<reference evidence="3" key="1">
    <citation type="submission" date="2021-12" db="EMBL/GenBank/DDBJ databases">
        <authorList>
            <person name="King R."/>
        </authorList>
    </citation>
    <scope>NUCLEOTIDE SEQUENCE</scope>
</reference>
<name>A0A9P0AB45_BEMTA</name>
<feature type="region of interest" description="Disordered" evidence="1">
    <location>
        <begin position="509"/>
        <end position="590"/>
    </location>
</feature>